<reference evidence="1 2" key="1">
    <citation type="submission" date="2022-05" db="EMBL/GenBank/DDBJ databases">
        <authorList>
            <consortium name="Genoscope - CEA"/>
            <person name="William W."/>
        </authorList>
    </citation>
    <scope>NUCLEOTIDE SEQUENCE [LARGE SCALE GENOMIC DNA]</scope>
</reference>
<comment type="caution">
    <text evidence="1">The sequence shown here is derived from an EMBL/GenBank/DDBJ whole genome shotgun (WGS) entry which is preliminary data.</text>
</comment>
<dbReference type="Gene3D" id="1.20.90.10">
    <property type="entry name" value="Phospholipase A2 domain"/>
    <property type="match status" value="1"/>
</dbReference>
<evidence type="ECO:0000313" key="1">
    <source>
        <dbReference type="EMBL" id="CAH3148044.1"/>
    </source>
</evidence>
<accession>A0AAU9XGZ6</accession>
<dbReference type="GO" id="GO:0004623">
    <property type="term" value="F:phospholipase A2 activity"/>
    <property type="evidence" value="ECO:0007669"/>
    <property type="project" value="InterPro"/>
</dbReference>
<dbReference type="EMBL" id="CALNXJ010000044">
    <property type="protein sequence ID" value="CAH3148044.1"/>
    <property type="molecule type" value="Genomic_DNA"/>
</dbReference>
<dbReference type="GO" id="GO:0006644">
    <property type="term" value="P:phospholipid metabolic process"/>
    <property type="evidence" value="ECO:0007669"/>
    <property type="project" value="InterPro"/>
</dbReference>
<dbReference type="AlphaFoldDB" id="A0AAU9XGZ6"/>
<protein>
    <recommendedName>
        <fullName evidence="3">Secreted protein</fullName>
    </recommendedName>
</protein>
<organism evidence="1 2">
    <name type="scientific">Pocillopora meandrina</name>
    <dbReference type="NCBI Taxonomy" id="46732"/>
    <lineage>
        <taxon>Eukaryota</taxon>
        <taxon>Metazoa</taxon>
        <taxon>Cnidaria</taxon>
        <taxon>Anthozoa</taxon>
        <taxon>Hexacorallia</taxon>
        <taxon>Scleractinia</taxon>
        <taxon>Astrocoeniina</taxon>
        <taxon>Pocilloporidae</taxon>
        <taxon>Pocillopora</taxon>
    </lineage>
</organism>
<evidence type="ECO:0008006" key="3">
    <source>
        <dbReference type="Google" id="ProtNLM"/>
    </source>
</evidence>
<keyword evidence="2" id="KW-1185">Reference proteome</keyword>
<dbReference type="SUPFAM" id="SSF48619">
    <property type="entry name" value="Phospholipase A2, PLA2"/>
    <property type="match status" value="1"/>
</dbReference>
<name>A0AAU9XGZ6_9CNID</name>
<sequence>MRNKIIFLQFSPMILCEVGRSPAMGPVDEIDECYYIYDQCYIAIEKSNICDPFPVLYILYNRDGCSGCRGYSKWYCLHRKNSRWMKEVCECDSVSGTML</sequence>
<gene>
    <name evidence="1" type="ORF">PMEA_00023646</name>
</gene>
<proteinExistence type="predicted"/>
<dbReference type="Proteomes" id="UP001159428">
    <property type="component" value="Unassembled WGS sequence"/>
</dbReference>
<dbReference type="GO" id="GO:0050482">
    <property type="term" value="P:arachidonate secretion"/>
    <property type="evidence" value="ECO:0007669"/>
    <property type="project" value="InterPro"/>
</dbReference>
<evidence type="ECO:0000313" key="2">
    <source>
        <dbReference type="Proteomes" id="UP001159428"/>
    </source>
</evidence>
<dbReference type="InterPro" id="IPR036444">
    <property type="entry name" value="PLipase_A2_dom_sf"/>
</dbReference>